<feature type="transmembrane region" description="Helical" evidence="1">
    <location>
        <begin position="149"/>
        <end position="169"/>
    </location>
</feature>
<evidence type="ECO:0000313" key="2">
    <source>
        <dbReference type="EMBL" id="MBC5627948.1"/>
    </source>
</evidence>
<keyword evidence="1" id="KW-0812">Transmembrane</keyword>
<keyword evidence="1" id="KW-1133">Transmembrane helix</keyword>
<feature type="transmembrane region" description="Helical" evidence="1">
    <location>
        <begin position="37"/>
        <end position="58"/>
    </location>
</feature>
<reference evidence="2 3" key="1">
    <citation type="submission" date="2020-08" db="EMBL/GenBank/DDBJ databases">
        <title>Genome public.</title>
        <authorList>
            <person name="Liu C."/>
            <person name="Sun Q."/>
        </authorList>
    </citation>
    <scope>NUCLEOTIDE SEQUENCE [LARGE SCALE GENOMIC DNA]</scope>
    <source>
        <strain evidence="2 3">NSJ-6</strain>
    </source>
</reference>
<dbReference type="EMBL" id="JACOOO010000004">
    <property type="protein sequence ID" value="MBC5627948.1"/>
    <property type="molecule type" value="Genomic_DNA"/>
</dbReference>
<gene>
    <name evidence="2" type="ORF">H8S20_03480</name>
</gene>
<dbReference type="Proteomes" id="UP000596929">
    <property type="component" value="Unassembled WGS sequence"/>
</dbReference>
<keyword evidence="1" id="KW-0472">Membrane</keyword>
<evidence type="ECO:0000256" key="1">
    <source>
        <dbReference type="SAM" id="Phobius"/>
    </source>
</evidence>
<dbReference type="Pfam" id="PF11667">
    <property type="entry name" value="DUF3267"/>
    <property type="match status" value="1"/>
</dbReference>
<comment type="caution">
    <text evidence="2">The sequence shown here is derived from an EMBL/GenBank/DDBJ whole genome shotgun (WGS) entry which is preliminary data.</text>
</comment>
<feature type="transmembrane region" description="Helical" evidence="1">
    <location>
        <begin position="64"/>
        <end position="82"/>
    </location>
</feature>
<evidence type="ECO:0000313" key="3">
    <source>
        <dbReference type="Proteomes" id="UP000596929"/>
    </source>
</evidence>
<feature type="transmembrane region" description="Helical" evidence="1">
    <location>
        <begin position="117"/>
        <end position="143"/>
    </location>
</feature>
<dbReference type="InterPro" id="IPR021683">
    <property type="entry name" value="DUF3267"/>
</dbReference>
<protein>
    <submittedName>
        <fullName evidence="2">DUF3267 domain-containing protein</fullName>
    </submittedName>
</protein>
<proteinExistence type="predicted"/>
<accession>A0ABR7DAP1</accession>
<sequence length="193" mass="22679">MYNIKFKGKYKDENELKKGELPINAIKYDEPDTMNKIFWRGFLISSPMLLVITILLFTRIGFKLNFTIIIIEFILLYVHEFIHGFACPKEIEKEVWTYFKEGALFVYFKDPVSKLRFIWLSLAPNLILGFIPFILVILGVFNFNNTLEVYIGNISWMMILGGIGDYLNIYNTIKQVPKGSKVMCYGFNSYWFE</sequence>
<keyword evidence="3" id="KW-1185">Reference proteome</keyword>
<name>A0ABR7DAP1_9CLOT</name>
<organism evidence="2 3">
    <name type="scientific">Clostridium hominis</name>
    <dbReference type="NCBI Taxonomy" id="2763036"/>
    <lineage>
        <taxon>Bacteria</taxon>
        <taxon>Bacillati</taxon>
        <taxon>Bacillota</taxon>
        <taxon>Clostridia</taxon>
        <taxon>Eubacteriales</taxon>
        <taxon>Clostridiaceae</taxon>
        <taxon>Clostridium</taxon>
    </lineage>
</organism>
<dbReference type="RefSeq" id="WP_032119898.1">
    <property type="nucleotide sequence ID" value="NZ_JACOOO010000004.1"/>
</dbReference>